<reference evidence="2 3" key="1">
    <citation type="submission" date="2019-07" db="EMBL/GenBank/DDBJ databases">
        <title>The draft genome sequence of Aquimarina algiphila M91.</title>
        <authorList>
            <person name="Meng X."/>
        </authorList>
    </citation>
    <scope>NUCLEOTIDE SEQUENCE [LARGE SCALE GENOMIC DNA]</scope>
    <source>
        <strain evidence="2 3">M91</strain>
    </source>
</reference>
<comment type="caution">
    <text evidence="2">The sequence shown here is derived from an EMBL/GenBank/DDBJ whole genome shotgun (WGS) entry which is preliminary data.</text>
</comment>
<dbReference type="GO" id="GO:0030170">
    <property type="term" value="F:pyridoxal phosphate binding"/>
    <property type="evidence" value="ECO:0007669"/>
    <property type="project" value="InterPro"/>
</dbReference>
<evidence type="ECO:0000313" key="2">
    <source>
        <dbReference type="EMBL" id="TSE10201.1"/>
    </source>
</evidence>
<dbReference type="Pfam" id="PF03476">
    <property type="entry name" value="MOSC_N"/>
    <property type="match status" value="1"/>
</dbReference>
<name>A0A554VP69_9FLAO</name>
<dbReference type="GO" id="GO:0003824">
    <property type="term" value="F:catalytic activity"/>
    <property type="evidence" value="ECO:0007669"/>
    <property type="project" value="InterPro"/>
</dbReference>
<evidence type="ECO:0000313" key="3">
    <source>
        <dbReference type="Proteomes" id="UP000318833"/>
    </source>
</evidence>
<dbReference type="GO" id="GO:0030151">
    <property type="term" value="F:molybdenum ion binding"/>
    <property type="evidence" value="ECO:0007669"/>
    <property type="project" value="InterPro"/>
</dbReference>
<evidence type="ECO:0000259" key="1">
    <source>
        <dbReference type="PROSITE" id="PS51340"/>
    </source>
</evidence>
<dbReference type="AlphaFoldDB" id="A0A554VP69"/>
<keyword evidence="3" id="KW-1185">Reference proteome</keyword>
<dbReference type="InterPro" id="IPR005303">
    <property type="entry name" value="MOCOS_middle"/>
</dbReference>
<proteinExistence type="predicted"/>
<feature type="domain" description="MOSC" evidence="1">
    <location>
        <begin position="79"/>
        <end position="260"/>
    </location>
</feature>
<organism evidence="2 3">
    <name type="scientific">Aquimarina algiphila</name>
    <dbReference type="NCBI Taxonomy" id="2047982"/>
    <lineage>
        <taxon>Bacteria</taxon>
        <taxon>Pseudomonadati</taxon>
        <taxon>Bacteroidota</taxon>
        <taxon>Flavobacteriia</taxon>
        <taxon>Flavobacteriales</taxon>
        <taxon>Flavobacteriaceae</taxon>
        <taxon>Aquimarina</taxon>
    </lineage>
</organism>
<dbReference type="Proteomes" id="UP000318833">
    <property type="component" value="Unassembled WGS sequence"/>
</dbReference>
<gene>
    <name evidence="2" type="ORF">FOF46_05520</name>
</gene>
<dbReference type="PROSITE" id="PS51340">
    <property type="entry name" value="MOSC"/>
    <property type="match status" value="1"/>
</dbReference>
<dbReference type="InterPro" id="IPR005302">
    <property type="entry name" value="MoCF_Sase_C"/>
</dbReference>
<dbReference type="RefSeq" id="WP_143915755.1">
    <property type="nucleotide sequence ID" value="NZ_CANLFO010000006.1"/>
</dbReference>
<sequence>MKNPYVSKIRIYPIKSLDPIEVSEAEIGIRSLKYDRAYAMVAEDGRYVNGKRTGRVNELKATYDLQKGIVQLSHREGGDISEFELREGNTDLDAYLSNFFDLKVILIHRTEGELMDIPSASSVTIVSKKSLVSIHKDLNSYSLENIRLRFRANIEIEGVAEFWEEKLFKTPGIGMRFKIGDVEMIGVSPRARCNVPPQDPFTGESDRSFARKMMKSRAKSLPENSDLAHYGSMYHLTVNTYLPDTEKGKKIILGDTIEILEPVNLRYNDSQTH</sequence>
<dbReference type="OrthoDB" id="581532at2"/>
<dbReference type="EMBL" id="VLNR01000008">
    <property type="protein sequence ID" value="TSE10201.1"/>
    <property type="molecule type" value="Genomic_DNA"/>
</dbReference>
<accession>A0A554VP69</accession>
<dbReference type="Pfam" id="PF03473">
    <property type="entry name" value="MOSC"/>
    <property type="match status" value="1"/>
</dbReference>
<protein>
    <submittedName>
        <fullName evidence="2">MOSC domain-containing protein</fullName>
    </submittedName>
</protein>
<dbReference type="SUPFAM" id="SSF141673">
    <property type="entry name" value="MOSC N-terminal domain-like"/>
    <property type="match status" value="1"/>
</dbReference>